<dbReference type="Gene3D" id="1.10.287.880">
    <property type="entry name" value="Hypothetical protein YfhH domain"/>
    <property type="match status" value="1"/>
</dbReference>
<dbReference type="InterPro" id="IPR036289">
    <property type="entry name" value="YfhH"/>
</dbReference>
<dbReference type="SUPFAM" id="SSF101697">
    <property type="entry name" value="Hypothetical protein YfhH"/>
    <property type="match status" value="1"/>
</dbReference>
<gene>
    <name evidence="1" type="ORF">L2716_16355</name>
</gene>
<name>A0ABS9H691_9BACL</name>
<dbReference type="Gene3D" id="2.30.30.340">
    <property type="entry name" value="Hypothetical protein YfhH like domains"/>
    <property type="match status" value="1"/>
</dbReference>
<accession>A0ABS9H691</accession>
<sequence>MSKLYSDMTEHEIDQEIRTMSEKMRKAEQIGMVNEVAVYERKIAMAKSYLLDPSDFHKGDVYELVGDPGSQFEISYMNGIFAWGYRDKAEDLEAFPISLLRKV</sequence>
<comment type="caution">
    <text evidence="1">The sequence shown here is derived from an EMBL/GenBank/DDBJ whole genome shotgun (WGS) entry which is preliminary data.</text>
</comment>
<protein>
    <submittedName>
        <fullName evidence="1">YfhH family protein</fullName>
    </submittedName>
</protein>
<evidence type="ECO:0000313" key="1">
    <source>
        <dbReference type="EMBL" id="MCF6139310.1"/>
    </source>
</evidence>
<proteinExistence type="predicted"/>
<dbReference type="Pfam" id="PF08838">
    <property type="entry name" value="DUF1811"/>
    <property type="match status" value="1"/>
</dbReference>
<dbReference type="RefSeq" id="WP_236338072.1">
    <property type="nucleotide sequence ID" value="NZ_JAKIJS010000002.1"/>
</dbReference>
<keyword evidence="2" id="KW-1185">Reference proteome</keyword>
<dbReference type="Proteomes" id="UP001649381">
    <property type="component" value="Unassembled WGS sequence"/>
</dbReference>
<organism evidence="1 2">
    <name type="scientific">Pseudalkalibacillus berkeleyi</name>
    <dbReference type="NCBI Taxonomy" id="1069813"/>
    <lineage>
        <taxon>Bacteria</taxon>
        <taxon>Bacillati</taxon>
        <taxon>Bacillota</taxon>
        <taxon>Bacilli</taxon>
        <taxon>Bacillales</taxon>
        <taxon>Fictibacillaceae</taxon>
        <taxon>Pseudalkalibacillus</taxon>
    </lineage>
</organism>
<dbReference type="EMBL" id="JAKIJS010000002">
    <property type="protein sequence ID" value="MCF6139310.1"/>
    <property type="molecule type" value="Genomic_DNA"/>
</dbReference>
<evidence type="ECO:0000313" key="2">
    <source>
        <dbReference type="Proteomes" id="UP001649381"/>
    </source>
</evidence>
<dbReference type="InterPro" id="IPR014938">
    <property type="entry name" value="YfhH-like"/>
</dbReference>
<reference evidence="1 2" key="1">
    <citation type="submission" date="2022-01" db="EMBL/GenBank/DDBJ databases">
        <title>Alkalihalobacillus sp. EGI L200015, a novel bacterium isolated from a salt lake sediment.</title>
        <authorList>
            <person name="Gao L."/>
            <person name="Fang B.-Z."/>
            <person name="Li W.-J."/>
        </authorList>
    </citation>
    <scope>NUCLEOTIDE SEQUENCE [LARGE SCALE GENOMIC DNA]</scope>
    <source>
        <strain evidence="1 2">KCTC 12718</strain>
    </source>
</reference>